<sequence>MSGPTQVINATIITVSLRGPPEITTADTQVDAFTSGGRRILSIDCTPPDNDNIPVGSSVPAPPAGSYNTDDWMKKDPQLMTADDLAFFQQVRDSNAMKSEDDGGMNLMDVDQKPNPDEPVSRITRRFRNIGSSSSADPGGDDGLGGHASPAPDSPEGIFIAYLRQIVHHDLQLPPSDRIDTVRIKAPERHHWLALNGLSPKHLTITLLTETTGDFASLDRLEQRWTTLETLRLEDVSDTLWDTEDWPSTVSSVSAVTLAYCASVRLVPEGGFPNLTKLRIIENDALAMFVHAGEKVAGFSKRLEVLYLQSTNGRDAKSKGDLFRFHDRLRKCTHLNDLTLVLARADQDTGLASFVPASVENFAFHCSCSLALLNDLEDWFGKPRDKKWFGKARSVTFKCDAQVFDQRAVRLEEGGRHIQDVPVPPVDVKLEEGAEEEAEEVDAADLAAREVLRGEDIEEDDDDDDEYADDGDDADDDSDEDEDEDMIKEEEDEDGDEDEDEALDFGGRDEHNDVLLPHITSTIWGILNKLKERNPELQVTA</sequence>
<evidence type="ECO:0000313" key="2">
    <source>
        <dbReference type="EMBL" id="KDR85824.1"/>
    </source>
</evidence>
<reference evidence="3" key="1">
    <citation type="journal article" date="2014" name="Proc. Natl. Acad. Sci. U.S.A.">
        <title>Extensive sampling of basidiomycete genomes demonstrates inadequacy of the white-rot/brown-rot paradigm for wood decay fungi.</title>
        <authorList>
            <person name="Riley R."/>
            <person name="Salamov A.A."/>
            <person name="Brown D.W."/>
            <person name="Nagy L.G."/>
            <person name="Floudas D."/>
            <person name="Held B.W."/>
            <person name="Levasseur A."/>
            <person name="Lombard V."/>
            <person name="Morin E."/>
            <person name="Otillar R."/>
            <person name="Lindquist E.A."/>
            <person name="Sun H."/>
            <person name="LaButti K.M."/>
            <person name="Schmutz J."/>
            <person name="Jabbour D."/>
            <person name="Luo H."/>
            <person name="Baker S.E."/>
            <person name="Pisabarro A.G."/>
            <person name="Walton J.D."/>
            <person name="Blanchette R.A."/>
            <person name="Henrissat B."/>
            <person name="Martin F."/>
            <person name="Cullen D."/>
            <person name="Hibbett D.S."/>
            <person name="Grigoriev I.V."/>
        </authorList>
    </citation>
    <scope>NUCLEOTIDE SEQUENCE [LARGE SCALE GENOMIC DNA]</scope>
    <source>
        <strain evidence="3">CBS 339.88</strain>
    </source>
</reference>
<feature type="region of interest" description="Disordered" evidence="1">
    <location>
        <begin position="449"/>
        <end position="514"/>
    </location>
</feature>
<accession>A0A067U0K5</accession>
<dbReference type="OrthoDB" id="3267648at2759"/>
<organism evidence="2 3">
    <name type="scientific">Galerina marginata (strain CBS 339.88)</name>
    <dbReference type="NCBI Taxonomy" id="685588"/>
    <lineage>
        <taxon>Eukaryota</taxon>
        <taxon>Fungi</taxon>
        <taxon>Dikarya</taxon>
        <taxon>Basidiomycota</taxon>
        <taxon>Agaricomycotina</taxon>
        <taxon>Agaricomycetes</taxon>
        <taxon>Agaricomycetidae</taxon>
        <taxon>Agaricales</taxon>
        <taxon>Agaricineae</taxon>
        <taxon>Strophariaceae</taxon>
        <taxon>Galerina</taxon>
    </lineage>
</organism>
<dbReference type="HOGENOM" id="CLU_503464_0_0_1"/>
<protein>
    <submittedName>
        <fullName evidence="2">Uncharacterized protein</fullName>
    </submittedName>
</protein>
<keyword evidence="3" id="KW-1185">Reference proteome</keyword>
<feature type="compositionally biased region" description="Acidic residues" evidence="1">
    <location>
        <begin position="456"/>
        <end position="503"/>
    </location>
</feature>
<dbReference type="AlphaFoldDB" id="A0A067U0K5"/>
<gene>
    <name evidence="2" type="ORF">GALMADRAFT_234918</name>
</gene>
<evidence type="ECO:0000256" key="1">
    <source>
        <dbReference type="SAM" id="MobiDB-lite"/>
    </source>
</evidence>
<dbReference type="Proteomes" id="UP000027222">
    <property type="component" value="Unassembled WGS sequence"/>
</dbReference>
<evidence type="ECO:0000313" key="3">
    <source>
        <dbReference type="Proteomes" id="UP000027222"/>
    </source>
</evidence>
<feature type="compositionally biased region" description="Basic and acidic residues" evidence="1">
    <location>
        <begin position="110"/>
        <end position="120"/>
    </location>
</feature>
<name>A0A067U0K5_GALM3</name>
<proteinExistence type="predicted"/>
<dbReference type="EMBL" id="KL142367">
    <property type="protein sequence ID" value="KDR85824.1"/>
    <property type="molecule type" value="Genomic_DNA"/>
</dbReference>
<feature type="region of interest" description="Disordered" evidence="1">
    <location>
        <begin position="96"/>
        <end position="151"/>
    </location>
</feature>